<dbReference type="InterPro" id="IPR003661">
    <property type="entry name" value="HisK_dim/P_dom"/>
</dbReference>
<evidence type="ECO:0000256" key="3">
    <source>
        <dbReference type="ARBA" id="ARBA00022553"/>
    </source>
</evidence>
<evidence type="ECO:0000259" key="5">
    <source>
        <dbReference type="PROSITE" id="PS50109"/>
    </source>
</evidence>
<evidence type="ECO:0000259" key="6">
    <source>
        <dbReference type="PROSITE" id="PS50112"/>
    </source>
</evidence>
<dbReference type="InterPro" id="IPR000014">
    <property type="entry name" value="PAS"/>
</dbReference>
<dbReference type="Pfam" id="PF02518">
    <property type="entry name" value="HATPase_c"/>
    <property type="match status" value="1"/>
</dbReference>
<keyword evidence="3" id="KW-0597">Phosphoprotein</keyword>
<reference evidence="7 8" key="1">
    <citation type="submission" date="2015-05" db="EMBL/GenBank/DDBJ databases">
        <title>Genome assembly of Archangium gephyra DSM 2261.</title>
        <authorList>
            <person name="Sharma G."/>
            <person name="Subramanian S."/>
        </authorList>
    </citation>
    <scope>NUCLEOTIDE SEQUENCE [LARGE SCALE GENOMIC DNA]</scope>
    <source>
        <strain evidence="7 8">DSM 2261</strain>
    </source>
</reference>
<dbReference type="PRINTS" id="PR00344">
    <property type="entry name" value="BCTRLSENSOR"/>
</dbReference>
<dbReference type="GO" id="GO:0000155">
    <property type="term" value="F:phosphorelay sensor kinase activity"/>
    <property type="evidence" value="ECO:0007669"/>
    <property type="project" value="InterPro"/>
</dbReference>
<dbReference type="SMART" id="SM00091">
    <property type="entry name" value="PAS"/>
    <property type="match status" value="1"/>
</dbReference>
<dbReference type="EC" id="2.7.13.3" evidence="2"/>
<dbReference type="Gene3D" id="3.30.450.20">
    <property type="entry name" value="PAS domain"/>
    <property type="match status" value="1"/>
</dbReference>
<dbReference type="SUPFAM" id="SSF55874">
    <property type="entry name" value="ATPase domain of HSP90 chaperone/DNA topoisomerase II/histidine kinase"/>
    <property type="match status" value="1"/>
</dbReference>
<gene>
    <name evidence="7" type="ORF">AA314_09921</name>
</gene>
<evidence type="ECO:0000256" key="2">
    <source>
        <dbReference type="ARBA" id="ARBA00012438"/>
    </source>
</evidence>
<evidence type="ECO:0000256" key="4">
    <source>
        <dbReference type="SAM" id="Coils"/>
    </source>
</evidence>
<dbReference type="InterPro" id="IPR036890">
    <property type="entry name" value="HATPase_C_sf"/>
</dbReference>
<dbReference type="InterPro" id="IPR003594">
    <property type="entry name" value="HATPase_dom"/>
</dbReference>
<dbReference type="CDD" id="cd00082">
    <property type="entry name" value="HisKA"/>
    <property type="match status" value="1"/>
</dbReference>
<dbReference type="InterPro" id="IPR035965">
    <property type="entry name" value="PAS-like_dom_sf"/>
</dbReference>
<dbReference type="InterPro" id="IPR029016">
    <property type="entry name" value="GAF-like_dom_sf"/>
</dbReference>
<organism evidence="7 8">
    <name type="scientific">Archangium gephyra</name>
    <dbReference type="NCBI Taxonomy" id="48"/>
    <lineage>
        <taxon>Bacteria</taxon>
        <taxon>Pseudomonadati</taxon>
        <taxon>Myxococcota</taxon>
        <taxon>Myxococcia</taxon>
        <taxon>Myxococcales</taxon>
        <taxon>Cystobacterineae</taxon>
        <taxon>Archangiaceae</taxon>
        <taxon>Archangium</taxon>
    </lineage>
</organism>
<evidence type="ECO:0000256" key="1">
    <source>
        <dbReference type="ARBA" id="ARBA00000085"/>
    </source>
</evidence>
<dbReference type="Gene3D" id="3.30.450.40">
    <property type="match status" value="1"/>
</dbReference>
<dbReference type="InterPro" id="IPR013656">
    <property type="entry name" value="PAS_4"/>
</dbReference>
<dbReference type="InterPro" id="IPR036097">
    <property type="entry name" value="HisK_dim/P_sf"/>
</dbReference>
<dbReference type="InterPro" id="IPR005467">
    <property type="entry name" value="His_kinase_dom"/>
</dbReference>
<protein>
    <recommendedName>
        <fullName evidence="2">histidine kinase</fullName>
        <ecNumber evidence="2">2.7.13.3</ecNumber>
    </recommendedName>
</protein>
<dbReference type="Proteomes" id="UP000035579">
    <property type="component" value="Chromosome"/>
</dbReference>
<evidence type="ECO:0000313" key="8">
    <source>
        <dbReference type="Proteomes" id="UP000035579"/>
    </source>
</evidence>
<dbReference type="NCBIfam" id="TIGR00229">
    <property type="entry name" value="sensory_box"/>
    <property type="match status" value="1"/>
</dbReference>
<dbReference type="RefSeq" id="WP_047861092.1">
    <property type="nucleotide sequence ID" value="NZ_CP011509.1"/>
</dbReference>
<dbReference type="PROSITE" id="PS50109">
    <property type="entry name" value="HIS_KIN"/>
    <property type="match status" value="1"/>
</dbReference>
<dbReference type="SUPFAM" id="SSF47384">
    <property type="entry name" value="Homodimeric domain of signal transducing histidine kinase"/>
    <property type="match status" value="1"/>
</dbReference>
<dbReference type="PROSITE" id="PS50112">
    <property type="entry name" value="PAS"/>
    <property type="match status" value="1"/>
</dbReference>
<accession>A0AAC8TJT1</accession>
<sequence length="544" mass="60170">MFPPGLLYEEKRLQALRRYDILDTLPESEYDDIVQLAAQLCGVPIALISLVDRDRQWFKANVGLPGVRETERCVSFCTFAIEREHVLVVEDASRDPRFAANPLVAGAPYIRFYAGAPIQSEDGFTLGTLCVIDREPRVLDEQQCRNLLALKRQVELLLKLRLQVKQTEARNRQLLESSGDAVFLLDEAGRVIEVNPVAERLLGRAAPQLFGVSFESLAPEGEREPLRQSLQSLLSRGTLRLENLGLCSPRGDRFSVDVVASLQEVGSSRRLLLVGHDFTERRRLEQQSIQNERLASVGALAAGIAHEINNPMAYVLSNLGYLQGWREDLERQLTGLPGCPAHLTELFVEAKEVIAESLDGCKRIRDIVRDMSFFSHAPDNALAPVNVNGSLDFVLRMAHTELKRTATLVKDYDGELPPVFACESRLSQVFLNLVINAIQAMQPGSPQRHTLRVRTTRESGFVRVDVSDSGHGIPPEVLPRIFDPFFTTKPAGSGTGLGLSISHSLVQKMGGQLRVRSEQGVGTTFTLLLPMGEPAAEPRAVLAS</sequence>
<dbReference type="SUPFAM" id="SSF55781">
    <property type="entry name" value="GAF domain-like"/>
    <property type="match status" value="1"/>
</dbReference>
<dbReference type="EMBL" id="CP011509">
    <property type="protein sequence ID" value="AKJ08295.1"/>
    <property type="molecule type" value="Genomic_DNA"/>
</dbReference>
<dbReference type="SMART" id="SM00065">
    <property type="entry name" value="GAF"/>
    <property type="match status" value="1"/>
</dbReference>
<dbReference type="CDD" id="cd00130">
    <property type="entry name" value="PAS"/>
    <property type="match status" value="1"/>
</dbReference>
<dbReference type="Pfam" id="PF01590">
    <property type="entry name" value="GAF"/>
    <property type="match status" value="1"/>
</dbReference>
<comment type="catalytic activity">
    <reaction evidence="1">
        <text>ATP + protein L-histidine = ADP + protein N-phospho-L-histidine.</text>
        <dbReference type="EC" id="2.7.13.3"/>
    </reaction>
</comment>
<feature type="domain" description="Histidine kinase" evidence="5">
    <location>
        <begin position="303"/>
        <end position="533"/>
    </location>
</feature>
<dbReference type="InterPro" id="IPR004358">
    <property type="entry name" value="Sig_transdc_His_kin-like_C"/>
</dbReference>
<dbReference type="PANTHER" id="PTHR43065">
    <property type="entry name" value="SENSOR HISTIDINE KINASE"/>
    <property type="match status" value="1"/>
</dbReference>
<dbReference type="SUPFAM" id="SSF55785">
    <property type="entry name" value="PYP-like sensor domain (PAS domain)"/>
    <property type="match status" value="1"/>
</dbReference>
<proteinExistence type="predicted"/>
<dbReference type="Pfam" id="PF08448">
    <property type="entry name" value="PAS_4"/>
    <property type="match status" value="1"/>
</dbReference>
<name>A0AAC8TJT1_9BACT</name>
<dbReference type="Gene3D" id="1.10.287.130">
    <property type="match status" value="1"/>
</dbReference>
<keyword evidence="4" id="KW-0175">Coiled coil</keyword>
<dbReference type="Gene3D" id="3.30.565.10">
    <property type="entry name" value="Histidine kinase-like ATPase, C-terminal domain"/>
    <property type="match status" value="1"/>
</dbReference>
<dbReference type="KEGG" id="age:AA314_09921"/>
<dbReference type="PANTHER" id="PTHR43065:SF50">
    <property type="entry name" value="HISTIDINE KINASE"/>
    <property type="match status" value="1"/>
</dbReference>
<dbReference type="SMART" id="SM00387">
    <property type="entry name" value="HATPase_c"/>
    <property type="match status" value="1"/>
</dbReference>
<dbReference type="InterPro" id="IPR003018">
    <property type="entry name" value="GAF"/>
</dbReference>
<dbReference type="AlphaFoldDB" id="A0AAC8TJT1"/>
<feature type="domain" description="PAS" evidence="6">
    <location>
        <begin position="167"/>
        <end position="237"/>
    </location>
</feature>
<feature type="coiled-coil region" evidence="4">
    <location>
        <begin position="150"/>
        <end position="177"/>
    </location>
</feature>
<evidence type="ECO:0000313" key="7">
    <source>
        <dbReference type="EMBL" id="AKJ08295.1"/>
    </source>
</evidence>